<dbReference type="InterPro" id="IPR007267">
    <property type="entry name" value="GtrA_DPMS_TM"/>
</dbReference>
<feature type="transmembrane region" description="Helical" evidence="6">
    <location>
        <begin position="12"/>
        <end position="35"/>
    </location>
</feature>
<comment type="similarity">
    <text evidence="2">Belongs to the GtrA family.</text>
</comment>
<comment type="subcellular location">
    <subcellularLocation>
        <location evidence="1">Membrane</location>
        <topology evidence="1">Multi-pass membrane protein</topology>
    </subcellularLocation>
</comment>
<dbReference type="AlphaFoldDB" id="A0A4R6J2N8"/>
<dbReference type="GO" id="GO:0005886">
    <property type="term" value="C:plasma membrane"/>
    <property type="evidence" value="ECO:0007669"/>
    <property type="project" value="TreeGrafter"/>
</dbReference>
<feature type="transmembrane region" description="Helical" evidence="6">
    <location>
        <begin position="95"/>
        <end position="115"/>
    </location>
</feature>
<proteinExistence type="inferred from homology"/>
<dbReference type="GO" id="GO:0000271">
    <property type="term" value="P:polysaccharide biosynthetic process"/>
    <property type="evidence" value="ECO:0007669"/>
    <property type="project" value="InterPro"/>
</dbReference>
<evidence type="ECO:0000313" key="9">
    <source>
        <dbReference type="Proteomes" id="UP000295741"/>
    </source>
</evidence>
<comment type="caution">
    <text evidence="8">The sequence shown here is derived from an EMBL/GenBank/DDBJ whole genome shotgun (WGS) entry which is preliminary data.</text>
</comment>
<evidence type="ECO:0000256" key="3">
    <source>
        <dbReference type="ARBA" id="ARBA00022692"/>
    </source>
</evidence>
<protein>
    <submittedName>
        <fullName evidence="8">Putative flippase GtrA</fullName>
    </submittedName>
</protein>
<reference evidence="8 9" key="1">
    <citation type="submission" date="2019-03" db="EMBL/GenBank/DDBJ databases">
        <title>Genomic Encyclopedia of Archaeal and Bacterial Type Strains, Phase II (KMG-II): from individual species to whole genera.</title>
        <authorList>
            <person name="Goeker M."/>
        </authorList>
    </citation>
    <scope>NUCLEOTIDE SEQUENCE [LARGE SCALE GENOMIC DNA]</scope>
    <source>
        <strain evidence="8 9">DSM 28323</strain>
    </source>
</reference>
<feature type="transmembrane region" description="Helical" evidence="6">
    <location>
        <begin position="41"/>
        <end position="60"/>
    </location>
</feature>
<evidence type="ECO:0000256" key="2">
    <source>
        <dbReference type="ARBA" id="ARBA00009399"/>
    </source>
</evidence>
<dbReference type="Pfam" id="PF04138">
    <property type="entry name" value="GtrA_DPMS_TM"/>
    <property type="match status" value="1"/>
</dbReference>
<sequence length="123" mass="13551">MVTFVKAQAASLAATIVDFAVFIVLTAVFNCWYLAASITGTVSGGITNFLLGRVWVFDALHGKMTRQAFKYLLVWMGNLLLVSGGVFVVKEYVGLTPLVSKIIVSLIVGFTYNYLLQKKFVFK</sequence>
<keyword evidence="4 6" id="KW-1133">Transmembrane helix</keyword>
<evidence type="ECO:0000259" key="7">
    <source>
        <dbReference type="Pfam" id="PF04138"/>
    </source>
</evidence>
<evidence type="ECO:0000313" key="8">
    <source>
        <dbReference type="EMBL" id="TDO29051.1"/>
    </source>
</evidence>
<dbReference type="InterPro" id="IPR051401">
    <property type="entry name" value="GtrA_CellWall_Glycosyl"/>
</dbReference>
<name>A0A4R6J2N8_9BACT</name>
<feature type="transmembrane region" description="Helical" evidence="6">
    <location>
        <begin position="72"/>
        <end position="89"/>
    </location>
</feature>
<dbReference type="RefSeq" id="WP_133473658.1">
    <property type="nucleotide sequence ID" value="NZ_SNWP01000010.1"/>
</dbReference>
<feature type="domain" description="GtrA/DPMS transmembrane" evidence="7">
    <location>
        <begin position="12"/>
        <end position="122"/>
    </location>
</feature>
<accession>A0A4R6J2N8</accession>
<gene>
    <name evidence="8" type="ORF">BC659_1133</name>
</gene>
<evidence type="ECO:0000256" key="1">
    <source>
        <dbReference type="ARBA" id="ARBA00004141"/>
    </source>
</evidence>
<keyword evidence="3 6" id="KW-0812">Transmembrane</keyword>
<dbReference type="PANTHER" id="PTHR38459">
    <property type="entry name" value="PROPHAGE BACTOPRENOL-LINKED GLUCOSE TRANSLOCASE HOMOLOG"/>
    <property type="match status" value="1"/>
</dbReference>
<organism evidence="8 9">
    <name type="scientific">Sediminibacterium goheungense</name>
    <dbReference type="NCBI Taxonomy" id="1086393"/>
    <lineage>
        <taxon>Bacteria</taxon>
        <taxon>Pseudomonadati</taxon>
        <taxon>Bacteroidota</taxon>
        <taxon>Chitinophagia</taxon>
        <taxon>Chitinophagales</taxon>
        <taxon>Chitinophagaceae</taxon>
        <taxon>Sediminibacterium</taxon>
    </lineage>
</organism>
<dbReference type="EMBL" id="SNWP01000010">
    <property type="protein sequence ID" value="TDO29051.1"/>
    <property type="molecule type" value="Genomic_DNA"/>
</dbReference>
<keyword evidence="9" id="KW-1185">Reference proteome</keyword>
<dbReference type="OrthoDB" id="961506at2"/>
<evidence type="ECO:0000256" key="6">
    <source>
        <dbReference type="SAM" id="Phobius"/>
    </source>
</evidence>
<keyword evidence="5 6" id="KW-0472">Membrane</keyword>
<evidence type="ECO:0000256" key="5">
    <source>
        <dbReference type="ARBA" id="ARBA00023136"/>
    </source>
</evidence>
<dbReference type="PANTHER" id="PTHR38459:SF1">
    <property type="entry name" value="PROPHAGE BACTOPRENOL-LINKED GLUCOSE TRANSLOCASE HOMOLOG"/>
    <property type="match status" value="1"/>
</dbReference>
<dbReference type="Proteomes" id="UP000295741">
    <property type="component" value="Unassembled WGS sequence"/>
</dbReference>
<evidence type="ECO:0000256" key="4">
    <source>
        <dbReference type="ARBA" id="ARBA00022989"/>
    </source>
</evidence>